<evidence type="ECO:0008006" key="3">
    <source>
        <dbReference type="Google" id="ProtNLM"/>
    </source>
</evidence>
<evidence type="ECO:0000313" key="1">
    <source>
        <dbReference type="EMBL" id="MBB3149696.1"/>
    </source>
</evidence>
<dbReference type="EMBL" id="JACHXN010000039">
    <property type="protein sequence ID" value="MBB3149696.1"/>
    <property type="molecule type" value="Genomic_DNA"/>
</dbReference>
<gene>
    <name evidence="1" type="ORF">FHS21_006150</name>
</gene>
<protein>
    <recommendedName>
        <fullName evidence="3">DUF1330 domain-containing protein</fullName>
    </recommendedName>
</protein>
<dbReference type="AlphaFoldDB" id="A0A839UFB6"/>
<sequence length="92" mass="10645">MNDPDGHALPSETHDRVKQKLTAKFGGVTMFSNVPAEGLWAHRGNLEFDQIIVFEVLTKALSYDWWKDYRKTLESVFQQDKIIISTHRVDIL</sequence>
<comment type="caution">
    <text evidence="1">The sequence shown here is derived from an EMBL/GenBank/DDBJ whole genome shotgun (WGS) entry which is preliminary data.</text>
</comment>
<name>A0A839UFB6_9HYPH</name>
<keyword evidence="2" id="KW-1185">Reference proteome</keyword>
<reference evidence="1 2" key="1">
    <citation type="submission" date="2020-08" db="EMBL/GenBank/DDBJ databases">
        <title>Genomic Encyclopedia of Type Strains, Phase III (KMG-III): the genomes of soil and plant-associated and newly described type strains.</title>
        <authorList>
            <person name="Whitman W."/>
        </authorList>
    </citation>
    <scope>NUCLEOTIDE SEQUENCE [LARGE SCALE GENOMIC DNA]</scope>
    <source>
        <strain evidence="1 2">CECT 7015</strain>
    </source>
</reference>
<evidence type="ECO:0000313" key="2">
    <source>
        <dbReference type="Proteomes" id="UP000554520"/>
    </source>
</evidence>
<dbReference type="Proteomes" id="UP000554520">
    <property type="component" value="Unassembled WGS sequence"/>
</dbReference>
<proteinExistence type="predicted"/>
<accession>A0A839UFB6</accession>
<organism evidence="1 2">
    <name type="scientific">Phyllobacterium trifolii</name>
    <dbReference type="NCBI Taxonomy" id="300193"/>
    <lineage>
        <taxon>Bacteria</taxon>
        <taxon>Pseudomonadati</taxon>
        <taxon>Pseudomonadota</taxon>
        <taxon>Alphaproteobacteria</taxon>
        <taxon>Hyphomicrobiales</taxon>
        <taxon>Phyllobacteriaceae</taxon>
        <taxon>Phyllobacterium</taxon>
    </lineage>
</organism>
<dbReference type="RefSeq" id="WP_183665553.1">
    <property type="nucleotide sequence ID" value="NZ_JACHXN010000039.1"/>
</dbReference>